<gene>
    <name evidence="7" type="ORF">Goklo_006756</name>
</gene>
<comment type="subcellular location">
    <subcellularLocation>
        <location evidence="1">Membrane</location>
        <topology evidence="1">Single-pass membrane protein</topology>
    </subcellularLocation>
</comment>
<evidence type="ECO:0000256" key="2">
    <source>
        <dbReference type="ARBA" id="ARBA00022692"/>
    </source>
</evidence>
<dbReference type="GO" id="GO:0098542">
    <property type="term" value="P:defense response to other organism"/>
    <property type="evidence" value="ECO:0007669"/>
    <property type="project" value="InterPro"/>
</dbReference>
<dbReference type="OrthoDB" id="779224at2759"/>
<dbReference type="GO" id="GO:0009506">
    <property type="term" value="C:plasmodesma"/>
    <property type="evidence" value="ECO:0007669"/>
    <property type="project" value="TreeGrafter"/>
</dbReference>
<dbReference type="InterPro" id="IPR044839">
    <property type="entry name" value="NDR1-like"/>
</dbReference>
<dbReference type="EMBL" id="JABFAB010000010">
    <property type="protein sequence ID" value="MBA0662675.1"/>
    <property type="molecule type" value="Genomic_DNA"/>
</dbReference>
<evidence type="ECO:0000256" key="5">
    <source>
        <dbReference type="SAM" id="Phobius"/>
    </source>
</evidence>
<dbReference type="PANTHER" id="PTHR31415:SF3">
    <property type="entry name" value="LATE EMBRYOGENESIS ABUNDANT (LEA) HYDROXYPROLINE-RICH GLYCOPROTEIN FAMILY"/>
    <property type="match status" value="1"/>
</dbReference>
<dbReference type="GO" id="GO:0005886">
    <property type="term" value="C:plasma membrane"/>
    <property type="evidence" value="ECO:0007669"/>
    <property type="project" value="TreeGrafter"/>
</dbReference>
<evidence type="ECO:0000256" key="3">
    <source>
        <dbReference type="ARBA" id="ARBA00022989"/>
    </source>
</evidence>
<keyword evidence="8" id="KW-1185">Reference proteome</keyword>
<keyword evidence="2 5" id="KW-0812">Transmembrane</keyword>
<comment type="caution">
    <text evidence="7">The sequence shown here is derived from an EMBL/GenBank/DDBJ whole genome shotgun (WGS) entry which is preliminary data.</text>
</comment>
<protein>
    <recommendedName>
        <fullName evidence="6">Late embryogenesis abundant protein LEA-2 subgroup domain-containing protein</fullName>
    </recommendedName>
</protein>
<keyword evidence="4 5" id="KW-0472">Membrane</keyword>
<evidence type="ECO:0000313" key="8">
    <source>
        <dbReference type="Proteomes" id="UP000593573"/>
    </source>
</evidence>
<dbReference type="PANTHER" id="PTHR31415">
    <property type="entry name" value="OS05G0367900 PROTEIN"/>
    <property type="match status" value="1"/>
</dbReference>
<name>A0A7J8VIR2_9ROSI</name>
<evidence type="ECO:0000313" key="7">
    <source>
        <dbReference type="EMBL" id="MBA0662675.1"/>
    </source>
</evidence>
<dbReference type="Proteomes" id="UP000593573">
    <property type="component" value="Unassembled WGS sequence"/>
</dbReference>
<dbReference type="AlphaFoldDB" id="A0A7J8VIR2"/>
<feature type="transmembrane region" description="Helical" evidence="5">
    <location>
        <begin position="36"/>
        <end position="59"/>
    </location>
</feature>
<evidence type="ECO:0000259" key="6">
    <source>
        <dbReference type="Pfam" id="PF03168"/>
    </source>
</evidence>
<sequence>MCGSNKQASEHIKRQHTIPYYAQRVRDSCTTRVTKILCAIFLCLILVVGVVFFILWLSLRPHRPRFYIVDFSITGLNQHSEFENAQITLNVTARNPNQHIGIYYISMVGSIFYEDSNMGSSPLMDPFYQEPKTTTIVYHTFNVATLTVNSRRWKEVMDNRQQGAVVFRIDIMAAIRFKVSTWGSQHHKMHANCDVAVGQDGSILPAWKNKKCILVLCLWLALRPGSPHFTITNFSVPAVNDSNTSDHGIIQYQLDIKNPNKDSGIYYDDILLIFYHGVNIVGNNTIPSFTEGKNRSHQVLNHFDVDNPFWAALRSAILNATAELRVDLSTKVRYKTWLIKSRHHGLHREGHIPIGKDGKISNKKKKVKLRDASK</sequence>
<keyword evidence="3 5" id="KW-1133">Transmembrane helix</keyword>
<organism evidence="7 8">
    <name type="scientific">Gossypium klotzschianum</name>
    <dbReference type="NCBI Taxonomy" id="34286"/>
    <lineage>
        <taxon>Eukaryota</taxon>
        <taxon>Viridiplantae</taxon>
        <taxon>Streptophyta</taxon>
        <taxon>Embryophyta</taxon>
        <taxon>Tracheophyta</taxon>
        <taxon>Spermatophyta</taxon>
        <taxon>Magnoliopsida</taxon>
        <taxon>eudicotyledons</taxon>
        <taxon>Gunneridae</taxon>
        <taxon>Pentapetalae</taxon>
        <taxon>rosids</taxon>
        <taxon>malvids</taxon>
        <taxon>Malvales</taxon>
        <taxon>Malvaceae</taxon>
        <taxon>Malvoideae</taxon>
        <taxon>Gossypium</taxon>
    </lineage>
</organism>
<evidence type="ECO:0000256" key="4">
    <source>
        <dbReference type="ARBA" id="ARBA00023136"/>
    </source>
</evidence>
<accession>A0A7J8VIR2</accession>
<evidence type="ECO:0000256" key="1">
    <source>
        <dbReference type="ARBA" id="ARBA00004167"/>
    </source>
</evidence>
<dbReference type="InterPro" id="IPR004864">
    <property type="entry name" value="LEA_2"/>
</dbReference>
<feature type="domain" description="Late embryogenesis abundant protein LEA-2 subgroup" evidence="6">
    <location>
        <begin position="254"/>
        <end position="349"/>
    </location>
</feature>
<feature type="domain" description="Late embryogenesis abundant protein LEA-2 subgroup" evidence="6">
    <location>
        <begin position="91"/>
        <end position="193"/>
    </location>
</feature>
<proteinExistence type="predicted"/>
<reference evidence="7 8" key="1">
    <citation type="journal article" date="2019" name="Genome Biol. Evol.">
        <title>Insights into the evolution of the New World diploid cottons (Gossypium, subgenus Houzingenia) based on genome sequencing.</title>
        <authorList>
            <person name="Grover C.E."/>
            <person name="Arick M.A. 2nd"/>
            <person name="Thrash A."/>
            <person name="Conover J.L."/>
            <person name="Sanders W.S."/>
            <person name="Peterson D.G."/>
            <person name="Frelichowski J.E."/>
            <person name="Scheffler J.A."/>
            <person name="Scheffler B.E."/>
            <person name="Wendel J.F."/>
        </authorList>
    </citation>
    <scope>NUCLEOTIDE SEQUENCE [LARGE SCALE GENOMIC DNA]</scope>
    <source>
        <strain evidence="7">57</strain>
        <tissue evidence="7">Leaf</tissue>
    </source>
</reference>
<dbReference type="Pfam" id="PF03168">
    <property type="entry name" value="LEA_2"/>
    <property type="match status" value="2"/>
</dbReference>